<comment type="caution">
    <text evidence="4">The sequence shown here is derived from an EMBL/GenBank/DDBJ whole genome shotgun (WGS) entry which is preliminary data.</text>
</comment>
<feature type="non-terminal residue" evidence="4">
    <location>
        <position position="1"/>
    </location>
</feature>
<accession>A0A9D9D5T5</accession>
<dbReference type="InterPro" id="IPR027417">
    <property type="entry name" value="P-loop_NTPase"/>
</dbReference>
<dbReference type="InterPro" id="IPR041677">
    <property type="entry name" value="DNA2/NAM7_AAA_11"/>
</dbReference>
<dbReference type="Pfam" id="PF18741">
    <property type="entry name" value="MTES_1575"/>
    <property type="match status" value="1"/>
</dbReference>
<dbReference type="AlphaFoldDB" id="A0A9D9D5T5"/>
<dbReference type="Gene3D" id="3.40.50.300">
    <property type="entry name" value="P-loop containing nucleotide triphosphate hydrolases"/>
    <property type="match status" value="2"/>
</dbReference>
<evidence type="ECO:0000313" key="5">
    <source>
        <dbReference type="Proteomes" id="UP000823629"/>
    </source>
</evidence>
<dbReference type="InterPro" id="IPR045055">
    <property type="entry name" value="DNA2/NAM7-like"/>
</dbReference>
<dbReference type="Pfam" id="PF13087">
    <property type="entry name" value="AAA_12"/>
    <property type="match status" value="1"/>
</dbReference>
<evidence type="ECO:0000313" key="4">
    <source>
        <dbReference type="EMBL" id="MBO8414169.1"/>
    </source>
</evidence>
<dbReference type="PANTHER" id="PTHR10887:SF530">
    <property type="entry name" value="SUPERFAMILY I DNA HELICASES"/>
    <property type="match status" value="1"/>
</dbReference>
<feature type="domain" description="DNA2/NAM7 helicase helicase" evidence="1">
    <location>
        <begin position="410"/>
        <end position="453"/>
    </location>
</feature>
<dbReference type="InterPro" id="IPR049468">
    <property type="entry name" value="Restrct_endonuc-II-like_dom"/>
</dbReference>
<reference evidence="4" key="2">
    <citation type="journal article" date="2021" name="PeerJ">
        <title>Extensive microbial diversity within the chicken gut microbiome revealed by metagenomics and culture.</title>
        <authorList>
            <person name="Gilroy R."/>
            <person name="Ravi A."/>
            <person name="Getino M."/>
            <person name="Pursley I."/>
            <person name="Horton D.L."/>
            <person name="Alikhan N.F."/>
            <person name="Baker D."/>
            <person name="Gharbi K."/>
            <person name="Hall N."/>
            <person name="Watson M."/>
            <person name="Adriaenssens E.M."/>
            <person name="Foster-Nyarko E."/>
            <person name="Jarju S."/>
            <person name="Secka A."/>
            <person name="Antonio M."/>
            <person name="Oren A."/>
            <person name="Chaudhuri R.R."/>
            <person name="La Ragione R."/>
            <person name="Hildebrand F."/>
            <person name="Pallen M.J."/>
        </authorList>
    </citation>
    <scope>NUCLEOTIDE SEQUENCE</scope>
    <source>
        <strain evidence="4">1748</strain>
    </source>
</reference>
<organism evidence="4 5">
    <name type="scientific">Candidatus Scatoplasma merdavium</name>
    <dbReference type="NCBI Taxonomy" id="2840932"/>
    <lineage>
        <taxon>Bacteria</taxon>
        <taxon>Bacillati</taxon>
        <taxon>Bacillota</taxon>
        <taxon>Bacilli</taxon>
        <taxon>Bacillales</taxon>
        <taxon>Candidatus Scatoplasma</taxon>
    </lineage>
</organism>
<feature type="domain" description="DNA2/NAM7 helicase-like C-terminal" evidence="2">
    <location>
        <begin position="476"/>
        <end position="672"/>
    </location>
</feature>
<dbReference type="FunFam" id="3.40.50.300:FF:002063">
    <property type="entry name" value="DNA helicase related protein"/>
    <property type="match status" value="1"/>
</dbReference>
<sequence>IGSIFSNHSCNSIFEVGRLINSIDAVVSYKDVAFINVLDPYIYSNRDEMDITIEKAQKFQQDFKDHSYFDVEKAFKNAERFVSSYSAYSSLSFFAKKKAKAEKEELASYLTSGKYSKSQLEKLNSLLLNFLSLIPLEKQFKYLFKDLYKGLFGTDWNLVVSYVEKGREFLNLVFSYSLLSQTRAVIYDDSKIDELAELKEDYLAKKNDFETKLAEFFNLTQFDTVKRFNYNYWYFDLSFSDLKKVVNEWKSGIESTVEIVRYNACLDKLNKLGLRGIFEYYQSSNKYGVLNDLFSYYYFDSLINTAYNVYPVLADFREYKLEDTIKAFKELDRKMLQFNIREILIEHYKRMPKINDDTLSMSILRREFQKKRNQMPIRKLFSKTKDIVSKIKPIFMMSPISVASFLPPKDIVFDLVVFDEASQVRPVEAFGALLRAKQIVVVGDSKQLPPTTFFDTMTYKYDEMNDEDYDIANMESILSLLLARNIPQRTLMWHYRSRNRSLITVSNAEFYHNSLKIFPSVDDKDKSNGLVYHYLPNTVYDRGGSRTNKLEAEAVIKEAFRLAKEHPEYSLGVASFSLAQQEQLYQAYDRAYKANDDPDIKNYFASHKDEPFFIKNLESVQGDERDIILISIGYGFDANMNLTMDFGPLNKDGGERRLNVLITRAKVRCEVFTNLLYTDINLSKSSAKGVIALRKFLEYAENRTLKDSRAPSLKHDDFVSYLNERLKEYGYRTDLVTGKEVGIDIAIYDDTKKRFIAGLECDGGAYKDLSSATDRERIRRDVLRNLGWRLYHVYSPEYYRNPKREFNKILDFISQSDQEEAVKQSKPFEIERKSSEFELNSLNSVLYKVYSGPKRRVLVYQDSLSLQTLLMKILKVEAPININLLKKRLAEITNIKSLSEEQHDAVYKALEEIDDVSIRDGFIYLNSQVEFPIRNRSELDKASKKIEFIPKEEIENCVYSLIANGQADSQDEIVKLANSLFGFKTSSKLQEEVINCLSSLLKANKIALEDGSYYLSNKDEVKEENEKEPE</sequence>
<evidence type="ECO:0000259" key="1">
    <source>
        <dbReference type="Pfam" id="PF13086"/>
    </source>
</evidence>
<evidence type="ECO:0000259" key="3">
    <source>
        <dbReference type="Pfam" id="PF18741"/>
    </source>
</evidence>
<dbReference type="SUPFAM" id="SSF52540">
    <property type="entry name" value="P-loop containing nucleoside triphosphate hydrolases"/>
    <property type="match status" value="1"/>
</dbReference>
<evidence type="ECO:0008006" key="6">
    <source>
        <dbReference type="Google" id="ProtNLM"/>
    </source>
</evidence>
<dbReference type="SUPFAM" id="SSF52980">
    <property type="entry name" value="Restriction endonuclease-like"/>
    <property type="match status" value="1"/>
</dbReference>
<dbReference type="GO" id="GO:0004386">
    <property type="term" value="F:helicase activity"/>
    <property type="evidence" value="ECO:0007669"/>
    <property type="project" value="InterPro"/>
</dbReference>
<dbReference type="PANTHER" id="PTHR10887">
    <property type="entry name" value="DNA2/NAM7 HELICASE FAMILY"/>
    <property type="match status" value="1"/>
</dbReference>
<dbReference type="Proteomes" id="UP000823629">
    <property type="component" value="Unassembled WGS sequence"/>
</dbReference>
<name>A0A9D9D5T5_9BACL</name>
<dbReference type="InterPro" id="IPR011335">
    <property type="entry name" value="Restrct_endonuc-II-like"/>
</dbReference>
<feature type="domain" description="Restriction endonuclease type II-like" evidence="3">
    <location>
        <begin position="719"/>
        <end position="813"/>
    </location>
</feature>
<dbReference type="EMBL" id="JADING010000048">
    <property type="protein sequence ID" value="MBO8414169.1"/>
    <property type="molecule type" value="Genomic_DNA"/>
</dbReference>
<dbReference type="Pfam" id="PF13086">
    <property type="entry name" value="AAA_11"/>
    <property type="match status" value="1"/>
</dbReference>
<dbReference type="InterPro" id="IPR041679">
    <property type="entry name" value="DNA2/NAM7-like_C"/>
</dbReference>
<reference evidence="4" key="1">
    <citation type="submission" date="2020-10" db="EMBL/GenBank/DDBJ databases">
        <authorList>
            <person name="Gilroy R."/>
        </authorList>
    </citation>
    <scope>NUCLEOTIDE SEQUENCE</scope>
    <source>
        <strain evidence="4">1748</strain>
    </source>
</reference>
<gene>
    <name evidence="4" type="ORF">IAC78_01630</name>
</gene>
<proteinExistence type="predicted"/>
<evidence type="ECO:0000259" key="2">
    <source>
        <dbReference type="Pfam" id="PF13087"/>
    </source>
</evidence>
<protein>
    <recommendedName>
        <fullName evidence="6">DUF559 domain-containing protein</fullName>
    </recommendedName>
</protein>